<keyword evidence="1" id="KW-0812">Transmembrane</keyword>
<sequence length="314" mass="36480">MTKANLLHIIKILGLIVLLSFVIDKIVYFTITKISENVYSGQAIGKLNQYLQIKDTTKTIVFGNSRANHHIDIRKLTRSSYNMGMDGKFIAHSAILIKLLPKNTAQNVLLHVEPNVAFRPTYRIDEIKSLMVKYHTNDIIKEELTKMNQNNVFQKFFWCIDYNGSVLGILKNAVFPKYNPKGYYGYDPMPLSKTDAEMFKKILARNDMDSSCRDDLKINEIYLRYLKEIIAFCKENNKNLIAITSPLYTDECLDDNAIIAEILKENNIKYYDYTHFFENNNELKYWIDYAHLTDVGAEKFSEALLSKEIILHEE</sequence>
<comment type="caution">
    <text evidence="2">The sequence shown here is derived from an EMBL/GenBank/DDBJ whole genome shotgun (WGS) entry which is preliminary data.</text>
</comment>
<dbReference type="Proteomes" id="UP000252249">
    <property type="component" value="Unassembled WGS sequence"/>
</dbReference>
<keyword evidence="3" id="KW-1185">Reference proteome</keyword>
<dbReference type="AlphaFoldDB" id="A0A368P576"/>
<name>A0A368P576_9FLAO</name>
<gene>
    <name evidence="2" type="ORF">DU428_06455</name>
</gene>
<keyword evidence="1" id="KW-1133">Transmembrane helix</keyword>
<dbReference type="CDD" id="cd00229">
    <property type="entry name" value="SGNH_hydrolase"/>
    <property type="match status" value="1"/>
</dbReference>
<keyword evidence="1" id="KW-0472">Membrane</keyword>
<evidence type="ECO:0000313" key="3">
    <source>
        <dbReference type="Proteomes" id="UP000252249"/>
    </source>
</evidence>
<evidence type="ECO:0000313" key="2">
    <source>
        <dbReference type="EMBL" id="RCU57430.1"/>
    </source>
</evidence>
<dbReference type="RefSeq" id="WP_113966118.1">
    <property type="nucleotide sequence ID" value="NZ_QNRP01000002.1"/>
</dbReference>
<protein>
    <submittedName>
        <fullName evidence="2">SGNH/GDSL hydrolase family protein</fullName>
    </submittedName>
</protein>
<proteinExistence type="predicted"/>
<dbReference type="EMBL" id="QPIG01000002">
    <property type="protein sequence ID" value="RCU57430.1"/>
    <property type="molecule type" value="Genomic_DNA"/>
</dbReference>
<reference evidence="2 3" key="1">
    <citation type="submission" date="2018-07" db="EMBL/GenBank/DDBJ databases">
        <title>Oceanihabitans testaceum sp. nov., isolated from marine sediment.</title>
        <authorList>
            <person name="Li C.-M."/>
        </authorList>
    </citation>
    <scope>NUCLEOTIDE SEQUENCE [LARGE SCALE GENOMIC DNA]</scope>
    <source>
        <strain evidence="2 3">S9-10</strain>
    </source>
</reference>
<dbReference type="GO" id="GO:0016788">
    <property type="term" value="F:hydrolase activity, acting on ester bonds"/>
    <property type="evidence" value="ECO:0007669"/>
    <property type="project" value="UniProtKB-ARBA"/>
</dbReference>
<dbReference type="OrthoDB" id="869432at2"/>
<accession>A0A368P576</accession>
<dbReference type="SUPFAM" id="SSF52266">
    <property type="entry name" value="SGNH hydrolase"/>
    <property type="match status" value="1"/>
</dbReference>
<organism evidence="2 3">
    <name type="scientific">Oceanihabitans sediminis</name>
    <dbReference type="NCBI Taxonomy" id="1812012"/>
    <lineage>
        <taxon>Bacteria</taxon>
        <taxon>Pseudomonadati</taxon>
        <taxon>Bacteroidota</taxon>
        <taxon>Flavobacteriia</taxon>
        <taxon>Flavobacteriales</taxon>
        <taxon>Flavobacteriaceae</taxon>
        <taxon>Oceanihabitans</taxon>
    </lineage>
</organism>
<feature type="transmembrane region" description="Helical" evidence="1">
    <location>
        <begin position="12"/>
        <end position="31"/>
    </location>
</feature>
<keyword evidence="2" id="KW-0378">Hydrolase</keyword>
<dbReference type="Gene3D" id="3.40.50.1110">
    <property type="entry name" value="SGNH hydrolase"/>
    <property type="match status" value="1"/>
</dbReference>
<evidence type="ECO:0000256" key="1">
    <source>
        <dbReference type="SAM" id="Phobius"/>
    </source>
</evidence>
<dbReference type="InterPro" id="IPR036514">
    <property type="entry name" value="SGNH_hydro_sf"/>
</dbReference>